<dbReference type="HOGENOM" id="CLU_3054485_0_0_1"/>
<accession>A0D7X3</accession>
<protein>
    <submittedName>
        <fullName evidence="1">Uncharacterized protein</fullName>
    </submittedName>
</protein>
<dbReference type="GeneID" id="5032322"/>
<reference evidence="1 2" key="1">
    <citation type="journal article" date="2006" name="Nature">
        <title>Global trends of whole-genome duplications revealed by the ciliate Paramecium tetraurelia.</title>
        <authorList>
            <consortium name="Genoscope"/>
            <person name="Aury J.-M."/>
            <person name="Jaillon O."/>
            <person name="Duret L."/>
            <person name="Noel B."/>
            <person name="Jubin C."/>
            <person name="Porcel B.M."/>
            <person name="Segurens B."/>
            <person name="Daubin V."/>
            <person name="Anthouard V."/>
            <person name="Aiach N."/>
            <person name="Arnaiz O."/>
            <person name="Billaut A."/>
            <person name="Beisson J."/>
            <person name="Blanc I."/>
            <person name="Bouhouche K."/>
            <person name="Camara F."/>
            <person name="Duharcourt S."/>
            <person name="Guigo R."/>
            <person name="Gogendeau D."/>
            <person name="Katinka M."/>
            <person name="Keller A.-M."/>
            <person name="Kissmehl R."/>
            <person name="Klotz C."/>
            <person name="Koll F."/>
            <person name="Le Moue A."/>
            <person name="Lepere C."/>
            <person name="Malinsky S."/>
            <person name="Nowacki M."/>
            <person name="Nowak J.K."/>
            <person name="Plattner H."/>
            <person name="Poulain J."/>
            <person name="Ruiz F."/>
            <person name="Serrano V."/>
            <person name="Zagulski M."/>
            <person name="Dessen P."/>
            <person name="Betermier M."/>
            <person name="Weissenbach J."/>
            <person name="Scarpelli C."/>
            <person name="Schachter V."/>
            <person name="Sperling L."/>
            <person name="Meyer E."/>
            <person name="Cohen J."/>
            <person name="Wincker P."/>
        </authorList>
    </citation>
    <scope>NUCLEOTIDE SEQUENCE [LARGE SCALE GENOMIC DNA]</scope>
    <source>
        <strain evidence="1 2">Stock d4-2</strain>
    </source>
</reference>
<proteinExistence type="predicted"/>
<name>A0D7X3_PARTE</name>
<dbReference type="AlphaFoldDB" id="A0D7X3"/>
<evidence type="ECO:0000313" key="2">
    <source>
        <dbReference type="Proteomes" id="UP000000600"/>
    </source>
</evidence>
<evidence type="ECO:0000313" key="1">
    <source>
        <dbReference type="EMBL" id="CAK79140.1"/>
    </source>
</evidence>
<dbReference type="Proteomes" id="UP000000600">
    <property type="component" value="Unassembled WGS sequence"/>
</dbReference>
<dbReference type="KEGG" id="ptm:GSPATT00014107001"/>
<dbReference type="InParanoid" id="A0D7X3"/>
<gene>
    <name evidence="1" type="ORF">GSPATT00014107001</name>
</gene>
<dbReference type="EMBL" id="CT868319">
    <property type="protein sequence ID" value="CAK79140.1"/>
    <property type="molecule type" value="Genomic_DNA"/>
</dbReference>
<dbReference type="RefSeq" id="XP_001446537.1">
    <property type="nucleotide sequence ID" value="XM_001446500.2"/>
</dbReference>
<keyword evidence="2" id="KW-1185">Reference proteome</keyword>
<sequence>MIIGITVLLSQLFDKRCKIIWRQDLNNYCLTFIKRCLILIKMQLVIKGSRKKNC</sequence>
<organism evidence="1 2">
    <name type="scientific">Paramecium tetraurelia</name>
    <dbReference type="NCBI Taxonomy" id="5888"/>
    <lineage>
        <taxon>Eukaryota</taxon>
        <taxon>Sar</taxon>
        <taxon>Alveolata</taxon>
        <taxon>Ciliophora</taxon>
        <taxon>Intramacronucleata</taxon>
        <taxon>Oligohymenophorea</taxon>
        <taxon>Peniculida</taxon>
        <taxon>Parameciidae</taxon>
        <taxon>Paramecium</taxon>
    </lineage>
</organism>